<evidence type="ECO:0000313" key="3">
    <source>
        <dbReference type="Proteomes" id="UP000809273"/>
    </source>
</evidence>
<protein>
    <submittedName>
        <fullName evidence="2">MFS transporter</fullName>
    </submittedName>
</protein>
<feature type="transmembrane region" description="Helical" evidence="1">
    <location>
        <begin position="350"/>
        <end position="369"/>
    </location>
</feature>
<dbReference type="Pfam" id="PF13347">
    <property type="entry name" value="MFS_2"/>
    <property type="match status" value="2"/>
</dbReference>
<feature type="transmembrane region" description="Helical" evidence="1">
    <location>
        <begin position="82"/>
        <end position="103"/>
    </location>
</feature>
<feature type="transmembrane region" description="Helical" evidence="1">
    <location>
        <begin position="321"/>
        <end position="344"/>
    </location>
</feature>
<feature type="transmembrane region" description="Helical" evidence="1">
    <location>
        <begin position="178"/>
        <end position="201"/>
    </location>
</feature>
<sequence>MEDNKLSRKTMLGYGIYDLGGNLFFTAMAFVLLIYLTDTVLIAPALAGAIVAIGKIWDAVTDPVVGYMSDRTKTRWGRRRPYMFFGSILLVFAMIMMFTNPLLVFDKATFFNPDVFSEGFDWTKAAWNPKEHQTFLLIWGIVFYCFLNLAYTIVNIPYSSLTPELTKDYHERTVLNGYRFGCAVFGTLLGAGASFPIVYLFPNTNVGFMALGFIFGIVMLIVAMITVFSIREPEWHGAELTQGFFKTYFKVFRNKPYILITMTYMLHLLALSVVTGVAAYYFKYIHQAEKEVTTAMLILLVTAMLFIPISVVLGKKIGKKLVYIIGMAAFALSILVIGTIGHIMPMTFSFIMMFSAGLGLGFMYVPPYAMLPDTVEYDYLISGERTEGSFYAIFLFFSKVGQAFALATIGIVLQLTRYTENIVPQPDPLANFGILILMGAIPAIFFFIGMVVVKRYPITEERYAEILKEIEIKDAKKAGK</sequence>
<dbReference type="GO" id="GO:0015293">
    <property type="term" value="F:symporter activity"/>
    <property type="evidence" value="ECO:0007669"/>
    <property type="project" value="InterPro"/>
</dbReference>
<feature type="transmembrane region" description="Helical" evidence="1">
    <location>
        <begin position="432"/>
        <end position="453"/>
    </location>
</feature>
<dbReference type="InterPro" id="IPR039672">
    <property type="entry name" value="MFS_2"/>
</dbReference>
<feature type="transmembrane region" description="Helical" evidence="1">
    <location>
        <begin position="294"/>
        <end position="314"/>
    </location>
</feature>
<feature type="transmembrane region" description="Helical" evidence="1">
    <location>
        <begin position="207"/>
        <end position="230"/>
    </location>
</feature>
<gene>
    <name evidence="2" type="ORF">JW984_06315</name>
</gene>
<feature type="transmembrane region" description="Helical" evidence="1">
    <location>
        <begin position="390"/>
        <end position="412"/>
    </location>
</feature>
<dbReference type="EMBL" id="JAFGIX010000029">
    <property type="protein sequence ID" value="MBN1572796.1"/>
    <property type="molecule type" value="Genomic_DNA"/>
</dbReference>
<feature type="transmembrane region" description="Helical" evidence="1">
    <location>
        <begin position="257"/>
        <end position="282"/>
    </location>
</feature>
<dbReference type="SUPFAM" id="SSF103473">
    <property type="entry name" value="MFS general substrate transporter"/>
    <property type="match status" value="1"/>
</dbReference>
<feature type="transmembrane region" description="Helical" evidence="1">
    <location>
        <begin position="12"/>
        <end position="35"/>
    </location>
</feature>
<dbReference type="PANTHER" id="PTHR11328">
    <property type="entry name" value="MAJOR FACILITATOR SUPERFAMILY DOMAIN-CONTAINING PROTEIN"/>
    <property type="match status" value="1"/>
</dbReference>
<evidence type="ECO:0000313" key="2">
    <source>
        <dbReference type="EMBL" id="MBN1572796.1"/>
    </source>
</evidence>
<evidence type="ECO:0000256" key="1">
    <source>
        <dbReference type="SAM" id="Phobius"/>
    </source>
</evidence>
<dbReference type="GO" id="GO:0005886">
    <property type="term" value="C:plasma membrane"/>
    <property type="evidence" value="ECO:0007669"/>
    <property type="project" value="TreeGrafter"/>
</dbReference>
<proteinExistence type="predicted"/>
<dbReference type="AlphaFoldDB" id="A0A9D8KD33"/>
<dbReference type="CDD" id="cd17332">
    <property type="entry name" value="MFS_MelB_like"/>
    <property type="match status" value="1"/>
</dbReference>
<organism evidence="2 3">
    <name type="scientific">Candidatus Zymogenus saltonus</name>
    <dbReference type="NCBI Taxonomy" id="2844893"/>
    <lineage>
        <taxon>Bacteria</taxon>
        <taxon>Deltaproteobacteria</taxon>
        <taxon>Candidatus Zymogenia</taxon>
        <taxon>Candidatus Zymogeniales</taxon>
        <taxon>Candidatus Zymogenaceae</taxon>
        <taxon>Candidatus Zymogenus</taxon>
    </lineage>
</organism>
<accession>A0A9D8KD33</accession>
<dbReference type="GO" id="GO:0008643">
    <property type="term" value="P:carbohydrate transport"/>
    <property type="evidence" value="ECO:0007669"/>
    <property type="project" value="InterPro"/>
</dbReference>
<dbReference type="Gene3D" id="1.20.1250.20">
    <property type="entry name" value="MFS general substrate transporter like domains"/>
    <property type="match status" value="2"/>
</dbReference>
<comment type="caution">
    <text evidence="2">The sequence shown here is derived from an EMBL/GenBank/DDBJ whole genome shotgun (WGS) entry which is preliminary data.</text>
</comment>
<feature type="transmembrane region" description="Helical" evidence="1">
    <location>
        <begin position="41"/>
        <end position="61"/>
    </location>
</feature>
<feature type="transmembrane region" description="Helical" evidence="1">
    <location>
        <begin position="136"/>
        <end position="158"/>
    </location>
</feature>
<reference evidence="2" key="1">
    <citation type="journal article" date="2021" name="Environ. Microbiol.">
        <title>Genomic characterization of three novel Desulfobacterota classes expand the metabolic and phylogenetic diversity of the phylum.</title>
        <authorList>
            <person name="Murphy C.L."/>
            <person name="Biggerstaff J."/>
            <person name="Eichhorn A."/>
            <person name="Ewing E."/>
            <person name="Shahan R."/>
            <person name="Soriano D."/>
            <person name="Stewart S."/>
            <person name="VanMol K."/>
            <person name="Walker R."/>
            <person name="Walters P."/>
            <person name="Elshahed M.S."/>
            <person name="Youssef N.H."/>
        </authorList>
    </citation>
    <scope>NUCLEOTIDE SEQUENCE</scope>
    <source>
        <strain evidence="2">Zod_Metabat.24</strain>
    </source>
</reference>
<reference evidence="2" key="2">
    <citation type="submission" date="2021-01" db="EMBL/GenBank/DDBJ databases">
        <authorList>
            <person name="Hahn C.R."/>
            <person name="Youssef N.H."/>
            <person name="Elshahed M."/>
        </authorList>
    </citation>
    <scope>NUCLEOTIDE SEQUENCE</scope>
    <source>
        <strain evidence="2">Zod_Metabat.24</strain>
    </source>
</reference>
<dbReference type="Proteomes" id="UP000809273">
    <property type="component" value="Unassembled WGS sequence"/>
</dbReference>
<keyword evidence="1" id="KW-1133">Transmembrane helix</keyword>
<dbReference type="InterPro" id="IPR036259">
    <property type="entry name" value="MFS_trans_sf"/>
</dbReference>
<dbReference type="PANTHER" id="PTHR11328:SF24">
    <property type="entry name" value="MAJOR FACILITATOR SUPERFAMILY (MFS) PROFILE DOMAIN-CONTAINING PROTEIN"/>
    <property type="match status" value="1"/>
</dbReference>
<keyword evidence="1" id="KW-0472">Membrane</keyword>
<name>A0A9D8KD33_9DELT</name>
<keyword evidence="1" id="KW-0812">Transmembrane</keyword>